<dbReference type="GO" id="GO:0043565">
    <property type="term" value="F:sequence-specific DNA binding"/>
    <property type="evidence" value="ECO:0007669"/>
    <property type="project" value="InterPro"/>
</dbReference>
<dbReference type="PROSITE" id="PS00346">
    <property type="entry name" value="ETS_DOMAIN_2"/>
    <property type="match status" value="1"/>
</dbReference>
<evidence type="ECO:0000259" key="5">
    <source>
        <dbReference type="PROSITE" id="PS50061"/>
    </source>
</evidence>
<dbReference type="SMART" id="SM00251">
    <property type="entry name" value="SAM_PNT"/>
    <property type="match status" value="1"/>
</dbReference>
<dbReference type="GO" id="GO:0005634">
    <property type="term" value="C:nucleus"/>
    <property type="evidence" value="ECO:0007669"/>
    <property type="project" value="UniProtKB-SubCell"/>
</dbReference>
<feature type="compositionally biased region" description="Basic residues" evidence="4">
    <location>
        <begin position="244"/>
        <end position="256"/>
    </location>
</feature>
<reference evidence="7" key="2">
    <citation type="journal article" date="2022" name="Res Sq">
        <title>Comparative Genomics Reveals Insights into the Divergent Evolution of Astigmatic Mites and Household Pest Adaptations.</title>
        <authorList>
            <person name="Xiong Q."/>
            <person name="Wan A.T.-Y."/>
            <person name="Liu X.-Y."/>
            <person name="Fung C.S.-H."/>
            <person name="Xiao X."/>
            <person name="Malainual N."/>
            <person name="Hou J."/>
            <person name="Wang L."/>
            <person name="Wang M."/>
            <person name="Yang K."/>
            <person name="Cui Y."/>
            <person name="Leung E."/>
            <person name="Nong W."/>
            <person name="Shin S.-K."/>
            <person name="Au S."/>
            <person name="Jeong K.Y."/>
            <person name="Chew F.T."/>
            <person name="Hui J."/>
            <person name="Leung T.F."/>
            <person name="Tungtrongchitr A."/>
            <person name="Zhong N."/>
            <person name="Liu Z."/>
            <person name="Tsui S."/>
        </authorList>
    </citation>
    <scope>NUCLEOTIDE SEQUENCE</scope>
    <source>
        <strain evidence="7">Derf</strain>
        <tissue evidence="7">Whole organism</tissue>
    </source>
</reference>
<evidence type="ECO:0000259" key="6">
    <source>
        <dbReference type="PROSITE" id="PS51433"/>
    </source>
</evidence>
<evidence type="ECO:0000313" key="7">
    <source>
        <dbReference type="EMBL" id="KAH9527077.1"/>
    </source>
</evidence>
<dbReference type="PROSITE" id="PS51433">
    <property type="entry name" value="PNT"/>
    <property type="match status" value="1"/>
</dbReference>
<name>A0A922I7Z8_DERFA</name>
<comment type="subcellular location">
    <subcellularLocation>
        <location evidence="3">Nucleus</location>
    </subcellularLocation>
</comment>
<dbReference type="PANTHER" id="PTHR11849">
    <property type="entry name" value="ETS"/>
    <property type="match status" value="1"/>
</dbReference>
<feature type="compositionally biased region" description="Polar residues" evidence="4">
    <location>
        <begin position="1"/>
        <end position="12"/>
    </location>
</feature>
<dbReference type="SUPFAM" id="SSF47769">
    <property type="entry name" value="SAM/Pointed domain"/>
    <property type="match status" value="1"/>
</dbReference>
<feature type="region of interest" description="Disordered" evidence="4">
    <location>
        <begin position="338"/>
        <end position="364"/>
    </location>
</feature>
<dbReference type="PROSITE" id="PS50061">
    <property type="entry name" value="ETS_DOMAIN_3"/>
    <property type="match status" value="1"/>
</dbReference>
<comment type="similarity">
    <text evidence="1 3">Belongs to the ETS family.</text>
</comment>
<evidence type="ECO:0000313" key="8">
    <source>
        <dbReference type="Proteomes" id="UP000790347"/>
    </source>
</evidence>
<feature type="compositionally biased region" description="Pro residues" evidence="4">
    <location>
        <begin position="61"/>
        <end position="72"/>
    </location>
</feature>
<protein>
    <submittedName>
        <fullName evidence="7">Protein C-ets-1</fullName>
    </submittedName>
</protein>
<dbReference type="InterPro" id="IPR000418">
    <property type="entry name" value="Ets_dom"/>
</dbReference>
<sequence length="767" mass="86189">MANGGQSMSSLRQPPPLPPQIPLTATAAAYNLTYALLSQQQLQQSTSSLRSDRFDNCLLLIPPPPPPPPPLPSSSSSSSLDATNLPIQVPPLTPGTNQKMSQALAASFASWEKERDEFNIPKDPQLWSESDVNHWLLWAIKEFNLDGFDAQSFLMTGKMICEMGKEMFLAQTPPYVGDILWEHLDRLLRDSDGSIVDNNNNLMIFFNNNNINYKRQQQQHTPPPITSPSSSSSTTNIDPIVIGHHNHSHHHHHNHHHDNLQHLNHHQSDVIYSSPFNDHHHSQQQQQQQSSSSSSSSSSSTSITNNQQQQQQQNTDIISSCTDNVTTTTATATTTTTNSTINTINNNNNNNNPNNNHNKSMIMNVPMTSSMPDVISSSSSSSSSLSTTPMAITTLSNFIDGSYSQSIASMNELSPTGNNNNNADKMIAMNRHQQSNHHHNNNNNHHHHHHHQSFETENAETYQQHLPTSTNGHHHNHNHHNNNNDNHHHYLEAHSEFYLAHTMVIDSGKFSQQYQPKFNRGPHNYFGRYTGNELPSMIDNYGQYENSFSTMTPSSIPHTPSPEQWPTNDLANIGSTIGSTLMPNTIPSPNINTLVPNHMNANYESLPIHGRDQIGLNTMVNNNIIHSNGVHQGANIFHQSSIDGKPFIQAAVLAGSGPIQLWQFLLELLTDKDCQSFISWTGDGWEFKLTDPDEVARRWGIRKNKPKMNYEKLSRGLRYYYDKNIIHKTAGKRYVYRFVCDLQSLLGCKPEDLHSVVDLKPEKKEED</sequence>
<organism evidence="7 8">
    <name type="scientific">Dermatophagoides farinae</name>
    <name type="common">American house dust mite</name>
    <dbReference type="NCBI Taxonomy" id="6954"/>
    <lineage>
        <taxon>Eukaryota</taxon>
        <taxon>Metazoa</taxon>
        <taxon>Ecdysozoa</taxon>
        <taxon>Arthropoda</taxon>
        <taxon>Chelicerata</taxon>
        <taxon>Arachnida</taxon>
        <taxon>Acari</taxon>
        <taxon>Acariformes</taxon>
        <taxon>Sarcoptiformes</taxon>
        <taxon>Astigmata</taxon>
        <taxon>Psoroptidia</taxon>
        <taxon>Analgoidea</taxon>
        <taxon>Pyroglyphidae</taxon>
        <taxon>Dermatophagoidinae</taxon>
        <taxon>Dermatophagoides</taxon>
    </lineage>
</organism>
<dbReference type="EMBL" id="ASGP02000001">
    <property type="protein sequence ID" value="KAH9527077.1"/>
    <property type="molecule type" value="Genomic_DNA"/>
</dbReference>
<evidence type="ECO:0000256" key="4">
    <source>
        <dbReference type="SAM" id="MobiDB-lite"/>
    </source>
</evidence>
<dbReference type="AlphaFoldDB" id="A0A922I7Z8"/>
<dbReference type="InterPro" id="IPR003118">
    <property type="entry name" value="Pointed_dom"/>
</dbReference>
<feature type="region of interest" description="Disordered" evidence="4">
    <location>
        <begin position="1"/>
        <end position="22"/>
    </location>
</feature>
<feature type="compositionally biased region" description="Low complexity" evidence="4">
    <location>
        <begin position="283"/>
        <end position="315"/>
    </location>
</feature>
<dbReference type="PROSITE" id="PS00345">
    <property type="entry name" value="ETS_DOMAIN_1"/>
    <property type="match status" value="1"/>
</dbReference>
<feature type="region of interest" description="Disordered" evidence="4">
    <location>
        <begin position="434"/>
        <end position="487"/>
    </location>
</feature>
<gene>
    <name evidence="7" type="primary">ETS1_1</name>
    <name evidence="7" type="ORF">DERF_001121</name>
</gene>
<dbReference type="InterPro" id="IPR036388">
    <property type="entry name" value="WH-like_DNA-bd_sf"/>
</dbReference>
<evidence type="ECO:0000256" key="1">
    <source>
        <dbReference type="ARBA" id="ARBA00005562"/>
    </source>
</evidence>
<dbReference type="InterPro" id="IPR036390">
    <property type="entry name" value="WH_DNA-bd_sf"/>
</dbReference>
<dbReference type="Gene3D" id="1.10.150.50">
    <property type="entry name" value="Transcription Factor, Ets-1"/>
    <property type="match status" value="1"/>
</dbReference>
<dbReference type="InterPro" id="IPR046328">
    <property type="entry name" value="ETS_fam"/>
</dbReference>
<reference evidence="7" key="1">
    <citation type="submission" date="2013-05" db="EMBL/GenBank/DDBJ databases">
        <authorList>
            <person name="Yim A.K.Y."/>
            <person name="Chan T.F."/>
            <person name="Ji K.M."/>
            <person name="Liu X.Y."/>
            <person name="Zhou J.W."/>
            <person name="Li R.Q."/>
            <person name="Yang K.Y."/>
            <person name="Li J."/>
            <person name="Li M."/>
            <person name="Law P.T.W."/>
            <person name="Wu Y.L."/>
            <person name="Cai Z.L."/>
            <person name="Qin H."/>
            <person name="Bao Y."/>
            <person name="Leung R.K.K."/>
            <person name="Ng P.K.S."/>
            <person name="Zou J."/>
            <person name="Zhong X.J."/>
            <person name="Ran P.X."/>
            <person name="Zhong N.S."/>
            <person name="Liu Z.G."/>
            <person name="Tsui S.K.W."/>
        </authorList>
    </citation>
    <scope>NUCLEOTIDE SEQUENCE</scope>
    <source>
        <strain evidence="7">Derf</strain>
        <tissue evidence="7">Whole organism</tissue>
    </source>
</reference>
<dbReference type="Proteomes" id="UP000790347">
    <property type="component" value="Unassembled WGS sequence"/>
</dbReference>
<evidence type="ECO:0000256" key="2">
    <source>
        <dbReference type="ARBA" id="ARBA00023125"/>
    </source>
</evidence>
<feature type="compositionally biased region" description="Polar residues" evidence="4">
    <location>
        <begin position="455"/>
        <end position="470"/>
    </location>
</feature>
<dbReference type="SMART" id="SM00413">
    <property type="entry name" value="ETS"/>
    <property type="match status" value="1"/>
</dbReference>
<dbReference type="SUPFAM" id="SSF46785">
    <property type="entry name" value="Winged helix' DNA-binding domain"/>
    <property type="match status" value="1"/>
</dbReference>
<dbReference type="InterPro" id="IPR013761">
    <property type="entry name" value="SAM/pointed_sf"/>
</dbReference>
<dbReference type="FunFam" id="1.10.10.10:FF:001050">
    <property type="entry name" value="Predicted protein"/>
    <property type="match status" value="1"/>
</dbReference>
<keyword evidence="3" id="KW-0539">Nucleus</keyword>
<keyword evidence="2 3" id="KW-0238">DNA-binding</keyword>
<dbReference type="GO" id="GO:0000981">
    <property type="term" value="F:DNA-binding transcription factor activity, RNA polymerase II-specific"/>
    <property type="evidence" value="ECO:0007669"/>
    <property type="project" value="TreeGrafter"/>
</dbReference>
<feature type="domain" description="PNT" evidence="6">
    <location>
        <begin position="106"/>
        <end position="191"/>
    </location>
</feature>
<evidence type="ECO:0000256" key="3">
    <source>
        <dbReference type="RuleBase" id="RU004019"/>
    </source>
</evidence>
<dbReference type="Pfam" id="PF00178">
    <property type="entry name" value="Ets"/>
    <property type="match status" value="1"/>
</dbReference>
<feature type="region of interest" description="Disordered" evidence="4">
    <location>
        <begin position="215"/>
        <end position="315"/>
    </location>
</feature>
<feature type="domain" description="ETS" evidence="5">
    <location>
        <begin position="659"/>
        <end position="739"/>
    </location>
</feature>
<comment type="caution">
    <text evidence="7">The sequence shown here is derived from an EMBL/GenBank/DDBJ whole genome shotgun (WGS) entry which is preliminary data.</text>
</comment>
<feature type="compositionally biased region" description="Low complexity" evidence="4">
    <location>
        <begin position="338"/>
        <end position="358"/>
    </location>
</feature>
<dbReference type="PRINTS" id="PR00454">
    <property type="entry name" value="ETSDOMAIN"/>
</dbReference>
<proteinExistence type="inferred from homology"/>
<dbReference type="GO" id="GO:0030154">
    <property type="term" value="P:cell differentiation"/>
    <property type="evidence" value="ECO:0007669"/>
    <property type="project" value="TreeGrafter"/>
</dbReference>
<keyword evidence="8" id="KW-1185">Reference proteome</keyword>
<dbReference type="FunFam" id="1.10.150.50:FF:000014">
    <property type="entry name" value="Protein c-ets-1 isoform 1"/>
    <property type="match status" value="1"/>
</dbReference>
<feature type="region of interest" description="Disordered" evidence="4">
    <location>
        <begin position="56"/>
        <end position="99"/>
    </location>
</feature>
<dbReference type="Pfam" id="PF02198">
    <property type="entry name" value="SAM_PNT"/>
    <property type="match status" value="1"/>
</dbReference>
<dbReference type="PANTHER" id="PTHR11849:SF289">
    <property type="entry name" value="ETS-LIKE PROTEIN POINTED"/>
    <property type="match status" value="1"/>
</dbReference>
<accession>A0A922I7Z8</accession>
<feature type="compositionally biased region" description="Basic residues" evidence="4">
    <location>
        <begin position="434"/>
        <end position="451"/>
    </location>
</feature>
<dbReference type="Gene3D" id="1.10.10.10">
    <property type="entry name" value="Winged helix-like DNA-binding domain superfamily/Winged helix DNA-binding domain"/>
    <property type="match status" value="1"/>
</dbReference>